<dbReference type="SUPFAM" id="SSF51556">
    <property type="entry name" value="Metallo-dependent hydrolases"/>
    <property type="match status" value="1"/>
</dbReference>
<dbReference type="Proteomes" id="UP001501612">
    <property type="component" value="Unassembled WGS sequence"/>
</dbReference>
<evidence type="ECO:0008006" key="3">
    <source>
        <dbReference type="Google" id="ProtNLM"/>
    </source>
</evidence>
<keyword evidence="2" id="KW-1185">Reference proteome</keyword>
<dbReference type="Gene3D" id="3.20.20.140">
    <property type="entry name" value="Metal-dependent hydrolases"/>
    <property type="match status" value="1"/>
</dbReference>
<evidence type="ECO:0000313" key="1">
    <source>
        <dbReference type="EMBL" id="GAA1908310.1"/>
    </source>
</evidence>
<name>A0ABP5ADN2_9ACTN</name>
<sequence>MKRFLSSPTRPVETVARPVTTDVHQHLWPVGLLEGLRRRTAPPRLVGWELHLDGEPTTWIDPAAHDLARREAVDRADAVDLTLLSLSAPLGIESMPPEESTPLLAAWHALADDLEAAAAAAGAPSHHGLWASPRLVEPDLVELAELLAHPRVAGLQVPASAMATPGALEALAPVLRTAEVADLPVLVHPGPAAPVGHGAGGLDGRPLPGWWPALTSYVGQQGAAWHAWHVAGRALLPELRIAFVGLAGLAPLHHERLAQRGGALGAVDPGVHYETSSYGPRAIDAMARVVGVDPLVLGSDRPYATATDPGLGEAFGRALRATNPHHLLNGGPR</sequence>
<accession>A0ABP5ADN2</accession>
<gene>
    <name evidence="1" type="ORF">GCM10009737_06640</name>
</gene>
<dbReference type="EMBL" id="BAAAMY010000001">
    <property type="protein sequence ID" value="GAA1908310.1"/>
    <property type="molecule type" value="Genomic_DNA"/>
</dbReference>
<evidence type="ECO:0000313" key="2">
    <source>
        <dbReference type="Proteomes" id="UP001501612"/>
    </source>
</evidence>
<dbReference type="InterPro" id="IPR032466">
    <property type="entry name" value="Metal_Hydrolase"/>
</dbReference>
<reference evidence="2" key="1">
    <citation type="journal article" date="2019" name="Int. J. Syst. Evol. Microbiol.">
        <title>The Global Catalogue of Microorganisms (GCM) 10K type strain sequencing project: providing services to taxonomists for standard genome sequencing and annotation.</title>
        <authorList>
            <consortium name="The Broad Institute Genomics Platform"/>
            <consortium name="The Broad Institute Genome Sequencing Center for Infectious Disease"/>
            <person name="Wu L."/>
            <person name="Ma J."/>
        </authorList>
    </citation>
    <scope>NUCLEOTIDE SEQUENCE [LARGE SCALE GENOMIC DNA]</scope>
    <source>
        <strain evidence="2">JCM 14046</strain>
    </source>
</reference>
<organism evidence="1 2">
    <name type="scientific">Nocardioides lentus</name>
    <dbReference type="NCBI Taxonomy" id="338077"/>
    <lineage>
        <taxon>Bacteria</taxon>
        <taxon>Bacillati</taxon>
        <taxon>Actinomycetota</taxon>
        <taxon>Actinomycetes</taxon>
        <taxon>Propionibacteriales</taxon>
        <taxon>Nocardioidaceae</taxon>
        <taxon>Nocardioides</taxon>
    </lineage>
</organism>
<protein>
    <recommendedName>
        <fullName evidence="3">Amidohydrolase</fullName>
    </recommendedName>
</protein>
<comment type="caution">
    <text evidence="1">The sequence shown here is derived from an EMBL/GenBank/DDBJ whole genome shotgun (WGS) entry which is preliminary data.</text>
</comment>
<proteinExistence type="predicted"/>